<comment type="similarity">
    <text evidence="3">Belongs to the disproportionating enzyme family.</text>
</comment>
<comment type="subcellular location">
    <subcellularLocation>
        <location evidence="2">Cytoplasm</location>
    </subcellularLocation>
</comment>
<dbReference type="InterPro" id="IPR013783">
    <property type="entry name" value="Ig-like_fold"/>
</dbReference>
<dbReference type="EMBL" id="DF237012">
    <property type="protein sequence ID" value="GAQ80801.1"/>
    <property type="molecule type" value="Genomic_DNA"/>
</dbReference>
<evidence type="ECO:0000256" key="5">
    <source>
        <dbReference type="ARBA" id="ARBA00022490"/>
    </source>
</evidence>
<dbReference type="Pfam" id="PF00686">
    <property type="entry name" value="CBM_20"/>
    <property type="match status" value="2"/>
</dbReference>
<dbReference type="InterPro" id="IPR013784">
    <property type="entry name" value="Carb-bd-like_fold"/>
</dbReference>
<evidence type="ECO:0000256" key="8">
    <source>
        <dbReference type="ARBA" id="ARBA00023277"/>
    </source>
</evidence>
<dbReference type="GO" id="GO:0004134">
    <property type="term" value="F:4-alpha-glucanotransferase activity"/>
    <property type="evidence" value="ECO:0000318"/>
    <property type="project" value="GO_Central"/>
</dbReference>
<dbReference type="PROSITE" id="PS51166">
    <property type="entry name" value="CBM20"/>
    <property type="match status" value="2"/>
</dbReference>
<dbReference type="STRING" id="105231.A0A1Y1HUZ9"/>
<dbReference type="InterPro" id="IPR017853">
    <property type="entry name" value="GH"/>
</dbReference>
<evidence type="ECO:0000313" key="13">
    <source>
        <dbReference type="Proteomes" id="UP000054558"/>
    </source>
</evidence>
<dbReference type="SUPFAM" id="SSF51445">
    <property type="entry name" value="(Trans)glycosidases"/>
    <property type="match status" value="1"/>
</dbReference>
<accession>A0A1Y1HUZ9</accession>
<dbReference type="PANTHER" id="PTHR32518">
    <property type="match status" value="1"/>
</dbReference>
<keyword evidence="5" id="KW-0963">Cytoplasm</keyword>
<evidence type="ECO:0000256" key="2">
    <source>
        <dbReference type="ARBA" id="ARBA00004496"/>
    </source>
</evidence>
<evidence type="ECO:0000256" key="9">
    <source>
        <dbReference type="ARBA" id="ARBA00031423"/>
    </source>
</evidence>
<dbReference type="EC" id="2.4.1.25" evidence="4"/>
<dbReference type="GO" id="GO:0000025">
    <property type="term" value="P:maltose catabolic process"/>
    <property type="evidence" value="ECO:0000318"/>
    <property type="project" value="GO_Central"/>
</dbReference>
<organism evidence="12 13">
    <name type="scientific">Klebsormidium nitens</name>
    <name type="common">Green alga</name>
    <name type="synonym">Ulothrix nitens</name>
    <dbReference type="NCBI Taxonomy" id="105231"/>
    <lineage>
        <taxon>Eukaryota</taxon>
        <taxon>Viridiplantae</taxon>
        <taxon>Streptophyta</taxon>
        <taxon>Klebsormidiophyceae</taxon>
        <taxon>Klebsormidiales</taxon>
        <taxon>Klebsormidiaceae</taxon>
        <taxon>Klebsormidium</taxon>
    </lineage>
</organism>
<keyword evidence="8" id="KW-0119">Carbohydrate metabolism</keyword>
<evidence type="ECO:0000256" key="7">
    <source>
        <dbReference type="ARBA" id="ARBA00022679"/>
    </source>
</evidence>
<keyword evidence="6" id="KW-0328">Glycosyltransferase</keyword>
<evidence type="ECO:0000256" key="3">
    <source>
        <dbReference type="ARBA" id="ARBA00005684"/>
    </source>
</evidence>
<protein>
    <recommendedName>
        <fullName evidence="4">4-alpha-glucanotransferase</fullName>
        <ecNumber evidence="4">2.4.1.25</ecNumber>
    </recommendedName>
    <alternativeName>
        <fullName evidence="9">Amylomaltase</fullName>
    </alternativeName>
    <alternativeName>
        <fullName evidence="10">Disproportionating enzyme</fullName>
    </alternativeName>
</protein>
<evidence type="ECO:0000259" key="11">
    <source>
        <dbReference type="PROSITE" id="PS51166"/>
    </source>
</evidence>
<dbReference type="PANTHER" id="PTHR32518:SF3">
    <property type="entry name" value="4-ALPHA-GLUCANOTRANSFERASE"/>
    <property type="match status" value="1"/>
</dbReference>
<dbReference type="Gene3D" id="2.60.40.10">
    <property type="entry name" value="Immunoglobulins"/>
    <property type="match status" value="2"/>
</dbReference>
<dbReference type="SUPFAM" id="SSF49452">
    <property type="entry name" value="Starch-binding domain-like"/>
    <property type="match status" value="2"/>
</dbReference>
<evidence type="ECO:0000256" key="1">
    <source>
        <dbReference type="ARBA" id="ARBA00000439"/>
    </source>
</evidence>
<dbReference type="AlphaFoldDB" id="A0A1Y1HUZ9"/>
<evidence type="ECO:0000256" key="10">
    <source>
        <dbReference type="ARBA" id="ARBA00031501"/>
    </source>
</evidence>
<feature type="domain" description="CBM20" evidence="11">
    <location>
        <begin position="1"/>
        <end position="95"/>
    </location>
</feature>
<keyword evidence="7 12" id="KW-0808">Transferase</keyword>
<dbReference type="OMA" id="HYEFKED"/>
<evidence type="ECO:0000256" key="4">
    <source>
        <dbReference type="ARBA" id="ARBA00012560"/>
    </source>
</evidence>
<dbReference type="Proteomes" id="UP000054558">
    <property type="component" value="Unassembled WGS sequence"/>
</dbReference>
<evidence type="ECO:0000256" key="6">
    <source>
        <dbReference type="ARBA" id="ARBA00022676"/>
    </source>
</evidence>
<dbReference type="Gene3D" id="3.20.20.80">
    <property type="entry name" value="Glycosidases"/>
    <property type="match status" value="2"/>
</dbReference>
<comment type="catalytic activity">
    <reaction evidence="1">
        <text>Transfers a segment of a (1-&gt;4)-alpha-D-glucan to a new position in an acceptor, which may be glucose or a (1-&gt;4)-alpha-D-glucan.</text>
        <dbReference type="EC" id="2.4.1.25"/>
    </reaction>
</comment>
<dbReference type="GO" id="GO:0005737">
    <property type="term" value="C:cytoplasm"/>
    <property type="evidence" value="ECO:0007669"/>
    <property type="project" value="UniProtKB-SubCell"/>
</dbReference>
<dbReference type="InterPro" id="IPR002044">
    <property type="entry name" value="CBM20"/>
</dbReference>
<gene>
    <name evidence="12" type="ORF">KFL_000630030</name>
</gene>
<evidence type="ECO:0000313" key="12">
    <source>
        <dbReference type="EMBL" id="GAQ80801.1"/>
    </source>
</evidence>
<keyword evidence="13" id="KW-1185">Reference proteome</keyword>
<dbReference type="OrthoDB" id="6123450at2759"/>
<name>A0A1Y1HUZ9_KLENI</name>
<dbReference type="InterPro" id="IPR003385">
    <property type="entry name" value="Glyco_hydro_77"/>
</dbReference>
<feature type="domain" description="CBM20" evidence="11">
    <location>
        <begin position="138"/>
        <end position="252"/>
    </location>
</feature>
<dbReference type="SMART" id="SM01065">
    <property type="entry name" value="CBM_2"/>
    <property type="match status" value="2"/>
</dbReference>
<dbReference type="GO" id="GO:2001070">
    <property type="term" value="F:starch binding"/>
    <property type="evidence" value="ECO:0007669"/>
    <property type="project" value="InterPro"/>
</dbReference>
<reference evidence="12 13" key="1">
    <citation type="journal article" date="2014" name="Nat. Commun.">
        <title>Klebsormidium flaccidum genome reveals primary factors for plant terrestrial adaptation.</title>
        <authorList>
            <person name="Hori K."/>
            <person name="Maruyama F."/>
            <person name="Fujisawa T."/>
            <person name="Togashi T."/>
            <person name="Yamamoto N."/>
            <person name="Seo M."/>
            <person name="Sato S."/>
            <person name="Yamada T."/>
            <person name="Mori H."/>
            <person name="Tajima N."/>
            <person name="Moriyama T."/>
            <person name="Ikeuchi M."/>
            <person name="Watanabe M."/>
            <person name="Wada H."/>
            <person name="Kobayashi K."/>
            <person name="Saito M."/>
            <person name="Masuda T."/>
            <person name="Sasaki-Sekimoto Y."/>
            <person name="Mashiguchi K."/>
            <person name="Awai K."/>
            <person name="Shimojima M."/>
            <person name="Masuda S."/>
            <person name="Iwai M."/>
            <person name="Nobusawa T."/>
            <person name="Narise T."/>
            <person name="Kondo S."/>
            <person name="Saito H."/>
            <person name="Sato R."/>
            <person name="Murakawa M."/>
            <person name="Ihara Y."/>
            <person name="Oshima-Yamada Y."/>
            <person name="Ohtaka K."/>
            <person name="Satoh M."/>
            <person name="Sonobe K."/>
            <person name="Ishii M."/>
            <person name="Ohtani R."/>
            <person name="Kanamori-Sato M."/>
            <person name="Honoki R."/>
            <person name="Miyazaki D."/>
            <person name="Mochizuki H."/>
            <person name="Umetsu J."/>
            <person name="Higashi K."/>
            <person name="Shibata D."/>
            <person name="Kamiya Y."/>
            <person name="Sato N."/>
            <person name="Nakamura Y."/>
            <person name="Tabata S."/>
            <person name="Ida S."/>
            <person name="Kurokawa K."/>
            <person name="Ohta H."/>
        </authorList>
    </citation>
    <scope>NUCLEOTIDE SEQUENCE [LARGE SCALE GENOMIC DNA]</scope>
    <source>
        <strain evidence="12 13">NIES-2285</strain>
    </source>
</reference>
<dbReference type="Pfam" id="PF02446">
    <property type="entry name" value="Glyco_hydro_77"/>
    <property type="match status" value="1"/>
</dbReference>
<sequence>MTVWGQNLMVVGSDPIFGSWNIKQGIWMTPHHEGDVLVWQAFVSVPEAFEFEYRYCLVDEKLNVLKWEALEKRKLAIPEGLADGAVVDILDNWQDGAAPEVLLSRAAFKKVIFQEVEENGKPEPHGARPTPSLHPDVFESPDTVVVRFKVHIARLERGQSVYVAGNRQELGGWDNTRAVPLVQTGGSTWEVDVPLSRALFPIQYKYLLKDNKGGVVPEEGADIELALDTTARKPSTMIVVNDGHFRSIPWKGAGVAVPVFSIRTEEDVGSGEFLDLKLVVDLAVKSGLHLVQLLPVNDTSVNMMWWDSYPYSSLSVFALHPLYLRVQALSDNLPEAIKSEIEAARRTLNKEAVEYEGTLKAKLGIAKKVYLLEKDRVLKSADFSTFFDENKGWLRPYAAFCFLRDLFGTANHSQWGALGEFSQKTLDRLVSPEADHYGTVAFHYYVQYHLYKQLKEAADYARANRVVFKGDLPIGVDRNSVDTWQFPTLFRMNTSTGAPPDYFDPNGQNWGFPTYNWEEMAKDNYAWWRMRLTQMSKFFSAYRIDHILGFFRIWEMPDHACTGIRGKFRPALPLTQKELEGHGLWDFNRLSQPYIRTHILQDAFGAQWKEIASKFLNEFQEMCYEFKEEYSTEKKIAAALTPRPDSPDWLKKELDETKKGLFKLMSNICLIRDPEDPAAFHPRFNLQSTSNYGDLDEHSKAVLQALYTDYYFGRQEQLWRENALKTLPVLMNASDMLACGEDLGLIPACVPPVLSELGLLGLRIQRMPSKPGQEFGLPVEYEYMTVCAPSCHDTSTMRAWWEEDKERRDRFFRNVLGFSSAAPDKCDPDVSRAIVQQHMEAPSVWAIFPLQDLMALKAEYSARPSKEETINDPTNPKHYWRFRLHVTIEKLLGDKELTGGIKELTVASHRAAEEGGAQERGPAPAKVHPYMANGTVKENGVMHQV</sequence>
<proteinExistence type="inferred from homology"/>